<evidence type="ECO:0000313" key="6">
    <source>
        <dbReference type="EMBL" id="OIJ62844.1"/>
    </source>
</evidence>
<dbReference type="Gene3D" id="1.10.357.10">
    <property type="entry name" value="Tetracycline Repressor, domain 2"/>
    <property type="match status" value="1"/>
</dbReference>
<comment type="caution">
    <text evidence="6">The sequence shown here is derived from an EMBL/GenBank/DDBJ whole genome shotgun (WGS) entry which is preliminary data.</text>
</comment>
<dbReference type="InterPro" id="IPR050109">
    <property type="entry name" value="HTH-type_TetR-like_transc_reg"/>
</dbReference>
<dbReference type="GO" id="GO:0000976">
    <property type="term" value="F:transcription cis-regulatory region binding"/>
    <property type="evidence" value="ECO:0007669"/>
    <property type="project" value="TreeGrafter"/>
</dbReference>
<dbReference type="PANTHER" id="PTHR30055">
    <property type="entry name" value="HTH-TYPE TRANSCRIPTIONAL REGULATOR RUTR"/>
    <property type="match status" value="1"/>
</dbReference>
<dbReference type="OrthoDB" id="9796019at2"/>
<organism evidence="6 7">
    <name type="scientific">Streptomyces mangrovisoli</name>
    <dbReference type="NCBI Taxonomy" id="1428628"/>
    <lineage>
        <taxon>Bacteria</taxon>
        <taxon>Bacillati</taxon>
        <taxon>Actinomycetota</taxon>
        <taxon>Actinomycetes</taxon>
        <taxon>Kitasatosporales</taxon>
        <taxon>Streptomycetaceae</taxon>
        <taxon>Streptomyces</taxon>
    </lineage>
</organism>
<dbReference type="InterPro" id="IPR009057">
    <property type="entry name" value="Homeodomain-like_sf"/>
</dbReference>
<keyword evidence="2 4" id="KW-0238">DNA-binding</keyword>
<dbReference type="InterPro" id="IPR036271">
    <property type="entry name" value="Tet_transcr_reg_TetR-rel_C_sf"/>
</dbReference>
<evidence type="ECO:0000259" key="5">
    <source>
        <dbReference type="PROSITE" id="PS50977"/>
    </source>
</evidence>
<reference evidence="6" key="1">
    <citation type="submission" date="2016-10" db="EMBL/GenBank/DDBJ databases">
        <title>Genome sequence of Streptomyces mangrovisoli MUSC 149.</title>
        <authorList>
            <person name="Lee L.-H."/>
            <person name="Ser H.-L."/>
        </authorList>
    </citation>
    <scope>NUCLEOTIDE SEQUENCE [LARGE SCALE GENOMIC DNA]</scope>
    <source>
        <strain evidence="6">MUSC 149</strain>
    </source>
</reference>
<evidence type="ECO:0000256" key="3">
    <source>
        <dbReference type="ARBA" id="ARBA00023163"/>
    </source>
</evidence>
<dbReference type="Pfam" id="PF16859">
    <property type="entry name" value="TetR_C_11"/>
    <property type="match status" value="1"/>
</dbReference>
<accession>A0A1J4NMJ5</accession>
<dbReference type="GO" id="GO:0003700">
    <property type="term" value="F:DNA-binding transcription factor activity"/>
    <property type="evidence" value="ECO:0007669"/>
    <property type="project" value="TreeGrafter"/>
</dbReference>
<protein>
    <recommendedName>
        <fullName evidence="5">HTH tetR-type domain-containing protein</fullName>
    </recommendedName>
</protein>
<proteinExistence type="predicted"/>
<sequence length="201" mass="21784">MASATGSTQRLSAERKHEIYDAVLELLREVGYQGLSMPTLAARARCSTATIYRQWQGKAGLVVAALTSRRPGPPLDIDTGSLRGDLHALVRRLPDIASEETELLAALAHAAIRNDEVGRVMREEIAGPAGVMIDSILDRAVARGEMAPDNPARRYCHYMMMSVAMSRHIIDGVYPDGEFLVGLIDSTLVPALTEGAPEHHS</sequence>
<keyword evidence="7" id="KW-1185">Reference proteome</keyword>
<feature type="domain" description="HTH tetR-type" evidence="5">
    <location>
        <begin position="13"/>
        <end position="73"/>
    </location>
</feature>
<keyword evidence="1" id="KW-0805">Transcription regulation</keyword>
<dbReference type="PANTHER" id="PTHR30055:SF149">
    <property type="entry name" value="TETR-FAMILY TRANSCRIPTIONAL REGULATOR"/>
    <property type="match status" value="1"/>
</dbReference>
<evidence type="ECO:0000256" key="2">
    <source>
        <dbReference type="ARBA" id="ARBA00023125"/>
    </source>
</evidence>
<dbReference type="STRING" id="1428628.WN71_037185"/>
<keyword evidence="3" id="KW-0804">Transcription</keyword>
<dbReference type="Gene3D" id="1.10.10.60">
    <property type="entry name" value="Homeodomain-like"/>
    <property type="match status" value="1"/>
</dbReference>
<dbReference type="SUPFAM" id="SSF46689">
    <property type="entry name" value="Homeodomain-like"/>
    <property type="match status" value="1"/>
</dbReference>
<dbReference type="SUPFAM" id="SSF48498">
    <property type="entry name" value="Tetracyclin repressor-like, C-terminal domain"/>
    <property type="match status" value="1"/>
</dbReference>
<evidence type="ECO:0000256" key="1">
    <source>
        <dbReference type="ARBA" id="ARBA00023015"/>
    </source>
</evidence>
<feature type="DNA-binding region" description="H-T-H motif" evidence="4">
    <location>
        <begin position="36"/>
        <end position="55"/>
    </location>
</feature>
<dbReference type="Proteomes" id="UP000034196">
    <property type="component" value="Unassembled WGS sequence"/>
</dbReference>
<gene>
    <name evidence="6" type="ORF">WN71_037185</name>
</gene>
<dbReference type="Pfam" id="PF00440">
    <property type="entry name" value="TetR_N"/>
    <property type="match status" value="1"/>
</dbReference>
<evidence type="ECO:0000313" key="7">
    <source>
        <dbReference type="Proteomes" id="UP000034196"/>
    </source>
</evidence>
<name>A0A1J4NMJ5_9ACTN</name>
<dbReference type="EMBL" id="LAVA02000127">
    <property type="protein sequence ID" value="OIJ62844.1"/>
    <property type="molecule type" value="Genomic_DNA"/>
</dbReference>
<dbReference type="RefSeq" id="WP_046588346.1">
    <property type="nucleotide sequence ID" value="NZ_LAVA02000127.1"/>
</dbReference>
<evidence type="ECO:0000256" key="4">
    <source>
        <dbReference type="PROSITE-ProRule" id="PRU00335"/>
    </source>
</evidence>
<dbReference type="InterPro" id="IPR001647">
    <property type="entry name" value="HTH_TetR"/>
</dbReference>
<dbReference type="InterPro" id="IPR011075">
    <property type="entry name" value="TetR_C"/>
</dbReference>
<dbReference type="AlphaFoldDB" id="A0A1J4NMJ5"/>
<dbReference type="PROSITE" id="PS50977">
    <property type="entry name" value="HTH_TETR_2"/>
    <property type="match status" value="1"/>
</dbReference>